<keyword evidence="1" id="KW-1133">Transmembrane helix</keyword>
<comment type="caution">
    <text evidence="2">The sequence shown here is derived from an EMBL/GenBank/DDBJ whole genome shotgun (WGS) entry which is preliminary data.</text>
</comment>
<evidence type="ECO:0000313" key="3">
    <source>
        <dbReference type="Proteomes" id="UP000034163"/>
    </source>
</evidence>
<feature type="transmembrane region" description="Helical" evidence="1">
    <location>
        <begin position="20"/>
        <end position="43"/>
    </location>
</feature>
<keyword evidence="1" id="KW-0472">Membrane</keyword>
<evidence type="ECO:0000313" key="2">
    <source>
        <dbReference type="EMBL" id="KKS17381.1"/>
    </source>
</evidence>
<organism evidence="2 3">
    <name type="scientific">candidate division WWE3 bacterium GW2011_GWB1_41_6</name>
    <dbReference type="NCBI Taxonomy" id="1619112"/>
    <lineage>
        <taxon>Bacteria</taxon>
        <taxon>Katanobacteria</taxon>
    </lineage>
</organism>
<gene>
    <name evidence="2" type="ORF">UU72_C0003G0042</name>
</gene>
<reference evidence="2 3" key="1">
    <citation type="journal article" date="2015" name="Nature">
        <title>rRNA introns, odd ribosomes, and small enigmatic genomes across a large radiation of phyla.</title>
        <authorList>
            <person name="Brown C.T."/>
            <person name="Hug L.A."/>
            <person name="Thomas B.C."/>
            <person name="Sharon I."/>
            <person name="Castelle C.J."/>
            <person name="Singh A."/>
            <person name="Wilkins M.J."/>
            <person name="Williams K.H."/>
            <person name="Banfield J.F."/>
        </authorList>
    </citation>
    <scope>NUCLEOTIDE SEQUENCE [LARGE SCALE GENOMIC DNA]</scope>
</reference>
<accession>A0A0G0Z5J5</accession>
<proteinExistence type="predicted"/>
<sequence length="173" mass="19377">MEDPRVEDPRKVRFEERRRVYIGVAAFLLLLTILCCAAIMFMLNRPSTAMQQPLAEQQLILPTWAAIPTPTVSGFLPFIANALKPTPTAIPTPAPTTEALSIWRIVHIDQNDVGTLESMDDPTQKVTADCIDPFIDEPKLGTLFQLKKSGVFEAVDENIRDKVQRFELLQTGK</sequence>
<dbReference type="Proteomes" id="UP000034163">
    <property type="component" value="Unassembled WGS sequence"/>
</dbReference>
<dbReference type="EMBL" id="LCBS01000003">
    <property type="protein sequence ID" value="KKS17381.1"/>
    <property type="molecule type" value="Genomic_DNA"/>
</dbReference>
<evidence type="ECO:0000256" key="1">
    <source>
        <dbReference type="SAM" id="Phobius"/>
    </source>
</evidence>
<keyword evidence="1" id="KW-0812">Transmembrane</keyword>
<name>A0A0G0Z5J5_UNCKA</name>
<protein>
    <submittedName>
        <fullName evidence="2">Uncharacterized protein</fullName>
    </submittedName>
</protein>
<dbReference type="AlphaFoldDB" id="A0A0G0Z5J5"/>